<dbReference type="InterPro" id="IPR013783">
    <property type="entry name" value="Ig-like_fold"/>
</dbReference>
<dbReference type="Pfam" id="PF17517">
    <property type="entry name" value="IgGFc_binding"/>
    <property type="match status" value="1"/>
</dbReference>
<accession>A0AB39W770</accession>
<dbReference type="NCBIfam" id="TIGR04131">
    <property type="entry name" value="Bac_Flav_CTERM"/>
    <property type="match status" value="1"/>
</dbReference>
<reference evidence="3" key="1">
    <citation type="submission" date="2024-07" db="EMBL/GenBank/DDBJ databases">
        <authorList>
            <person name="Biller S.J."/>
        </authorList>
    </citation>
    <scope>NUCLEOTIDE SEQUENCE</scope>
    <source>
        <strain evidence="3">WC2409</strain>
    </source>
</reference>
<feature type="signal peptide" evidence="1">
    <location>
        <begin position="1"/>
        <end position="18"/>
    </location>
</feature>
<keyword evidence="1" id="KW-0732">Signal</keyword>
<gene>
    <name evidence="3" type="ORF">AB3G34_03280</name>
</gene>
<feature type="chain" id="PRO_5044302395" evidence="1">
    <location>
        <begin position="19"/>
        <end position="1494"/>
    </location>
</feature>
<dbReference type="InterPro" id="IPR028974">
    <property type="entry name" value="TSP_type-3_rpt"/>
</dbReference>
<evidence type="ECO:0000313" key="3">
    <source>
        <dbReference type="EMBL" id="XDU96132.1"/>
    </source>
</evidence>
<name>A0AB39W770_9FLAO</name>
<sequence length="1494" mass="162282">MKKITALFFLFLSINCFAQFSKTHYIPPLSGSSNVAAEEQYIYISTPSTTPVNFKIIQLGGTIVTGIVSQSSPYIFNVGYGNDTQLHVKESLISTVLNNKGYVIEAEDVVYVTVRVIAGNGNQAGALVSKGLAALGTQFRIGAFTNTDISSLSVNHLTFISILATENNTLIKFSGIKTGVSLINNGGGATPANITLNSGESYVLAVKGPNNANRDGLIGSLVSSDKPIAVNCGSYAGTNGDILQNVDLGFDQIVSAERTGKDYILIKSTGQNLVERVLIVANEDNTEIYLNDNLSPSKVLNAGEYIALNGSNYSVAGNLYIRTSKNTFIYQSVGDNSRSDQANQELFFVPPLSCETPKLIDNIPNLNQIGSRTFTGRVTIVTEKNATLTFAINGTPFSLSDLPATVDGPKLVTGNSNYETYTITGLSGNVSAYSSGQLYLASYGSDGAATYGGFYSGFTFKPQITFDKINIAQTGCVSNTRLFVSEITGFDTFQWYYNNVAIPSATTNVLFPKEPGYYHVKATIASCGTTLESDKIPVSDCPLDTDNDTVNNNIDIDLDNDGILNSDEAYVSLINQSNPTTSTDFNAVISGNGTIIGKPIYGFVSEVPAGKANNTSYTINLTTPQSLSINYITQDSPSQATAISEYLNSEGDFILRVPSDKTITLSDPQNQLLVDTNFDGIYESGITTFSSFEIRFRLKSTTPLLPGTGSFTFSTYLTNSITLIHNNLSETNINKATFMITHTETYDTDSDGIPDLLDLDSDNDGIPDTIEAQGKGFKIYSGIDDNNNGLDNAFEPGINKINTDNDLFDSIIKKYDIIDLDSDNDGIYDLVESGSSAPDTNNDGIIDGPPSSFGNNGLYDNLETTPDSGILKKPIEDTDNDGSFNYIDLDSDNDSCFDVTEAGFTDNNNDGVLGNNPVTINAFGIVTSRINGYMLPNSNYLVAAPISITEQPKSQSECELQATSFTIQTNAVTAYQWQVSIDGTAWNDIVNGPTYLGVTTDQIIIKSVTNNMNGYHYRVLLSKVGNSCGLISNAAILTVYPLPIVVTPIELIQCDDDLDGFSTFNITEQNSSISTNSSKEIFTYYTTFDGAKAKNQFVQIVNPINYKSKTNTIWTRVENANGCFSISQLNLVVSSTQIPTTFSRTYETCDDYIDSTHDDMDGVSTFDFSSTTLDIKAILPSPSTLYAIKYYNNELDALSELNEITNTTTYRNTNSPYFQEIWVRVESTLDNSCYGLGAHIKLKVNAKPNINTNEDHTDDALVCSNLASFFVKLNAGVHDSSPTENYTYVWSKDNQVLAENTAYTLDVNATGNYSVTVTNASGCSRIRTINVTASDVAHIETISVLDLVENNTITVNVTGQGSYEYSLDAISGPFQSSNFFDNVSAGIHEVFINDTNGCGIIQKTIAVIGVPKFFTPNGDGFNDYWNLKGVNTNLNSKSIIYIFDRYGKLLKQLNPNSIGWDGTFNGLPLPADDYWYTIKLEDSREVKGHFSIKR</sequence>
<dbReference type="Pfam" id="PF13585">
    <property type="entry name" value="CHU_C"/>
    <property type="match status" value="1"/>
</dbReference>
<evidence type="ECO:0000256" key="1">
    <source>
        <dbReference type="SAM" id="SignalP"/>
    </source>
</evidence>
<protein>
    <submittedName>
        <fullName evidence="3">T9SS type B sorting domain-containing protein</fullName>
    </submittedName>
</protein>
<dbReference type="Gene3D" id="2.60.40.10">
    <property type="entry name" value="Immunoglobulins"/>
    <property type="match status" value="1"/>
</dbReference>
<dbReference type="GO" id="GO:0005509">
    <property type="term" value="F:calcium ion binding"/>
    <property type="evidence" value="ECO:0007669"/>
    <property type="project" value="InterPro"/>
</dbReference>
<dbReference type="InterPro" id="IPR035234">
    <property type="entry name" value="IgGFc-bd_N"/>
</dbReference>
<dbReference type="EMBL" id="CP165625">
    <property type="protein sequence ID" value="XDU96132.1"/>
    <property type="molecule type" value="Genomic_DNA"/>
</dbReference>
<organism evidence="3">
    <name type="scientific">Flavobacterium sp. WC2409</name>
    <dbReference type="NCBI Taxonomy" id="3234139"/>
    <lineage>
        <taxon>Bacteria</taxon>
        <taxon>Pseudomonadati</taxon>
        <taxon>Bacteroidota</taxon>
        <taxon>Flavobacteriia</taxon>
        <taxon>Flavobacteriales</taxon>
        <taxon>Flavobacteriaceae</taxon>
        <taxon>Flavobacterium</taxon>
    </lineage>
</organism>
<dbReference type="RefSeq" id="WP_369753443.1">
    <property type="nucleotide sequence ID" value="NZ_CP165625.1"/>
</dbReference>
<dbReference type="SUPFAM" id="SSF103647">
    <property type="entry name" value="TSP type-3 repeat"/>
    <property type="match status" value="2"/>
</dbReference>
<evidence type="ECO:0000259" key="2">
    <source>
        <dbReference type="Pfam" id="PF17517"/>
    </source>
</evidence>
<proteinExistence type="predicted"/>
<feature type="domain" description="IgGFc-binding protein N-terminal" evidence="2">
    <location>
        <begin position="133"/>
        <end position="444"/>
    </location>
</feature>
<dbReference type="InterPro" id="IPR026341">
    <property type="entry name" value="T9SS_type_B"/>
</dbReference>